<dbReference type="SUPFAM" id="SSF52540">
    <property type="entry name" value="P-loop containing nucleoside triphosphate hydrolases"/>
    <property type="match status" value="1"/>
</dbReference>
<dbReference type="Gene3D" id="1.10.10.60">
    <property type="entry name" value="Homeodomain-like"/>
    <property type="match status" value="1"/>
</dbReference>
<dbReference type="PANTHER" id="PTHR32071">
    <property type="entry name" value="TRANSCRIPTIONAL REGULATORY PROTEIN"/>
    <property type="match status" value="1"/>
</dbReference>
<keyword evidence="2" id="KW-0067">ATP-binding</keyword>
<dbReference type="InterPro" id="IPR029016">
    <property type="entry name" value="GAF-like_dom_sf"/>
</dbReference>
<evidence type="ECO:0000313" key="7">
    <source>
        <dbReference type="Proteomes" id="UP001501598"/>
    </source>
</evidence>
<dbReference type="Proteomes" id="UP001501598">
    <property type="component" value="Unassembled WGS sequence"/>
</dbReference>
<dbReference type="InterPro" id="IPR009057">
    <property type="entry name" value="Homeodomain-like_sf"/>
</dbReference>
<proteinExistence type="predicted"/>
<evidence type="ECO:0000313" key="6">
    <source>
        <dbReference type="EMBL" id="GAA4545544.1"/>
    </source>
</evidence>
<organism evidence="6 7">
    <name type="scientific">Pseudonocardia xishanensis</name>
    <dbReference type="NCBI Taxonomy" id="630995"/>
    <lineage>
        <taxon>Bacteria</taxon>
        <taxon>Bacillati</taxon>
        <taxon>Actinomycetota</taxon>
        <taxon>Actinomycetes</taxon>
        <taxon>Pseudonocardiales</taxon>
        <taxon>Pseudonocardiaceae</taxon>
        <taxon>Pseudonocardia</taxon>
    </lineage>
</organism>
<evidence type="ECO:0000256" key="4">
    <source>
        <dbReference type="ARBA" id="ARBA00023163"/>
    </source>
</evidence>
<dbReference type="SUPFAM" id="SSF46689">
    <property type="entry name" value="Homeodomain-like"/>
    <property type="match status" value="1"/>
</dbReference>
<keyword evidence="7" id="KW-1185">Reference proteome</keyword>
<feature type="domain" description="Sigma-54 factor interaction" evidence="5">
    <location>
        <begin position="428"/>
        <end position="493"/>
    </location>
</feature>
<evidence type="ECO:0000259" key="5">
    <source>
        <dbReference type="PROSITE" id="PS50045"/>
    </source>
</evidence>
<dbReference type="PRINTS" id="PR01590">
    <property type="entry name" value="HTHFIS"/>
</dbReference>
<dbReference type="PROSITE" id="PS50045">
    <property type="entry name" value="SIGMA54_INTERACT_4"/>
    <property type="match status" value="1"/>
</dbReference>
<dbReference type="Gene3D" id="1.10.8.60">
    <property type="match status" value="1"/>
</dbReference>
<evidence type="ECO:0000256" key="2">
    <source>
        <dbReference type="ARBA" id="ARBA00022840"/>
    </source>
</evidence>
<dbReference type="InterPro" id="IPR002078">
    <property type="entry name" value="Sigma_54_int"/>
</dbReference>
<dbReference type="RefSeq" id="WP_345416528.1">
    <property type="nucleotide sequence ID" value="NZ_BAABGT010000031.1"/>
</dbReference>
<dbReference type="Pfam" id="PF25601">
    <property type="entry name" value="AAA_lid_14"/>
    <property type="match status" value="1"/>
</dbReference>
<dbReference type="Pfam" id="PF02954">
    <property type="entry name" value="HTH_8"/>
    <property type="match status" value="1"/>
</dbReference>
<keyword evidence="1" id="KW-0547">Nucleotide-binding</keyword>
<keyword evidence="4" id="KW-0804">Transcription</keyword>
<evidence type="ECO:0000256" key="1">
    <source>
        <dbReference type="ARBA" id="ARBA00022741"/>
    </source>
</evidence>
<dbReference type="Gene3D" id="3.30.450.40">
    <property type="match status" value="1"/>
</dbReference>
<protein>
    <submittedName>
        <fullName evidence="6">Helix-turn-helix domain-containing protein</fullName>
    </submittedName>
</protein>
<evidence type="ECO:0000256" key="3">
    <source>
        <dbReference type="ARBA" id="ARBA00023015"/>
    </source>
</evidence>
<accession>A0ABP8RQU5</accession>
<sequence>MTVSTWERFQSGDDHVDLRPDVLSSWRRSRWNGVDPEHVDVPFTDADPDTRLARIAVPILARMAELLTGDGSCLALSDERGAVLWRWVSEPALRTTLDDLRVSEGFCFDEEFIGTNGLGTALETGRIALVRGSEHFVQRFHHVTCVAAPIRHPVTRRTVGAVNVTCRAEHTNPLLAVVVRTLVEEIQSALWRAASARERVLLDAFLTARRRGLGPVAIVGEDVLITDAAAAALDLDHRDLWDEVRDLSGDDATVQLADRLHARVEVLRDGGTTTGALLTLADPTAPRARGTTTPDPWTTAAERVAALVGREVVAVRGEPGVGKLTLLRELWPDAVVLDAATLPVDGLRAWVGGLRDALAGPGAVDPTRADPTRADPTPPVLLTHVELVDTPAARAIAAELDRAPSPPPLALTLALPDDTPPPEPAALLLDRLGAAVVSVPPLRSRPDAVAAFAQEHLRDRHLALAVDALTALRRHPWPGNLRELTRVVRDAGRRARGGVVQATDLPTEVAAAAGRRNLTPLEHAESTVIAAALHEHRGNKSAVAKELGISRTALYSKLRAYRL</sequence>
<gene>
    <name evidence="6" type="ORF">GCM10023175_25600</name>
</gene>
<dbReference type="InterPro" id="IPR058031">
    <property type="entry name" value="AAA_lid_NorR"/>
</dbReference>
<keyword evidence="3" id="KW-0805">Transcription regulation</keyword>
<name>A0ABP8RQU5_9PSEU</name>
<comment type="caution">
    <text evidence="6">The sequence shown here is derived from an EMBL/GenBank/DDBJ whole genome shotgun (WGS) entry which is preliminary data.</text>
</comment>
<dbReference type="InterPro" id="IPR002197">
    <property type="entry name" value="HTH_Fis"/>
</dbReference>
<reference evidence="7" key="1">
    <citation type="journal article" date="2019" name="Int. J. Syst. Evol. Microbiol.">
        <title>The Global Catalogue of Microorganisms (GCM) 10K type strain sequencing project: providing services to taxonomists for standard genome sequencing and annotation.</title>
        <authorList>
            <consortium name="The Broad Institute Genomics Platform"/>
            <consortium name="The Broad Institute Genome Sequencing Center for Infectious Disease"/>
            <person name="Wu L."/>
            <person name="Ma J."/>
        </authorList>
    </citation>
    <scope>NUCLEOTIDE SEQUENCE [LARGE SCALE GENOMIC DNA]</scope>
    <source>
        <strain evidence="7">JCM 17906</strain>
    </source>
</reference>
<dbReference type="InterPro" id="IPR027417">
    <property type="entry name" value="P-loop_NTPase"/>
</dbReference>
<dbReference type="EMBL" id="BAABGT010000031">
    <property type="protein sequence ID" value="GAA4545544.1"/>
    <property type="molecule type" value="Genomic_DNA"/>
</dbReference>